<dbReference type="CDD" id="cd12087">
    <property type="entry name" value="TM_EGFR-like"/>
    <property type="match status" value="1"/>
</dbReference>
<dbReference type="Proteomes" id="UP000001261">
    <property type="component" value="Unassembled WGS sequence"/>
</dbReference>
<dbReference type="KEGG" id="cim:CIMG_00314"/>
<dbReference type="OMA" id="CYPTGTM"/>
<dbReference type="STRING" id="246410.A0A0E1RZR9"/>
<keyword evidence="2" id="KW-0812">Transmembrane</keyword>
<dbReference type="InParanoid" id="A0A0E1RZR9"/>
<dbReference type="EMBL" id="GG704911">
    <property type="protein sequence ID" value="EAS34960.2"/>
    <property type="molecule type" value="Genomic_DNA"/>
</dbReference>
<name>A0A0E1RZR9_COCIM</name>
<feature type="region of interest" description="Disordered" evidence="1">
    <location>
        <begin position="174"/>
        <end position="204"/>
    </location>
</feature>
<reference evidence="4" key="1">
    <citation type="journal article" date="2009" name="Genome Res.">
        <title>Comparative genomic analyses of the human fungal pathogens Coccidioides and their relatives.</title>
        <authorList>
            <person name="Sharpton T.J."/>
            <person name="Stajich J.E."/>
            <person name="Rounsley S.D."/>
            <person name="Gardner M.J."/>
            <person name="Wortman J.R."/>
            <person name="Jordar V.S."/>
            <person name="Maiti R."/>
            <person name="Kodira C.D."/>
            <person name="Neafsey D.E."/>
            <person name="Zeng Q."/>
            <person name="Hung C.-Y."/>
            <person name="McMahan C."/>
            <person name="Muszewska A."/>
            <person name="Grynberg M."/>
            <person name="Mandel M.A."/>
            <person name="Kellner E.M."/>
            <person name="Barker B.M."/>
            <person name="Galgiani J.N."/>
            <person name="Orbach M.J."/>
            <person name="Kirkland T.N."/>
            <person name="Cole G.T."/>
            <person name="Henn M.R."/>
            <person name="Birren B.W."/>
            <person name="Taylor J.W."/>
        </authorList>
    </citation>
    <scope>NUCLEOTIDE SEQUENCE [LARGE SCALE GENOMIC DNA]</scope>
    <source>
        <strain evidence="4">RS</strain>
    </source>
</reference>
<gene>
    <name evidence="3" type="ORF">CIMG_00314</name>
</gene>
<evidence type="ECO:0000256" key="2">
    <source>
        <dbReference type="SAM" id="Phobius"/>
    </source>
</evidence>
<dbReference type="VEuPathDB" id="FungiDB:CIMG_00314"/>
<accession>A0A0E1RZR9</accession>
<sequence>MSTSPDITDYVNRGPLTTTFTPPTTCFQTASRVVMVLGTSTGTTTYYGHWFKGDTACYPTGTMPASLLQEPTFWGTYLYSPGLHCPRGWSTAGQITGSWQDLDVTGSTSGAICCLSALSYYAKNHQCRRILSESATLTFSHAGVVKTTVLDTTLSVYADGIPLIWESSDRLSIAEPTPPHGATTQRTASQPTSTTSDSSLPSRGGLSQGAKIGIGVGVSGTVILIAAVIFFLFLRRAYRKTMPMEMPVPVPMSQYKVPTELPLQERKAELSAINNSHHHTPYSRNKSPSELPSDSLNNPSSLSTE</sequence>
<dbReference type="RefSeq" id="XP_001246543.2">
    <property type="nucleotide sequence ID" value="XM_001246542.2"/>
</dbReference>
<proteinExistence type="predicted"/>
<evidence type="ECO:0000313" key="4">
    <source>
        <dbReference type="Proteomes" id="UP000001261"/>
    </source>
</evidence>
<keyword evidence="2" id="KW-1133">Transmembrane helix</keyword>
<feature type="region of interest" description="Disordered" evidence="1">
    <location>
        <begin position="269"/>
        <end position="305"/>
    </location>
</feature>
<reference evidence="4" key="2">
    <citation type="journal article" date="2010" name="Genome Res.">
        <title>Population genomic sequencing of Coccidioides fungi reveals recent hybridization and transposon control.</title>
        <authorList>
            <person name="Neafsey D.E."/>
            <person name="Barker B.M."/>
            <person name="Sharpton T.J."/>
            <person name="Stajich J.E."/>
            <person name="Park D.J."/>
            <person name="Whiston E."/>
            <person name="Hung C.-Y."/>
            <person name="McMahan C."/>
            <person name="White J."/>
            <person name="Sykes S."/>
            <person name="Heiman D."/>
            <person name="Young S."/>
            <person name="Zeng Q."/>
            <person name="Abouelleil A."/>
            <person name="Aftuck L."/>
            <person name="Bessette D."/>
            <person name="Brown A."/>
            <person name="FitzGerald M."/>
            <person name="Lui A."/>
            <person name="Macdonald J.P."/>
            <person name="Priest M."/>
            <person name="Orbach M.J."/>
            <person name="Galgiani J.N."/>
            <person name="Kirkland T.N."/>
            <person name="Cole G.T."/>
            <person name="Birren B.W."/>
            <person name="Henn M.R."/>
            <person name="Taylor J.W."/>
            <person name="Rounsley S.D."/>
        </authorList>
    </citation>
    <scope>GENOME REANNOTATION</scope>
    <source>
        <strain evidence="4">RS</strain>
    </source>
</reference>
<keyword evidence="4" id="KW-1185">Reference proteome</keyword>
<feature type="compositionally biased region" description="Low complexity" evidence="1">
    <location>
        <begin position="288"/>
        <end position="305"/>
    </location>
</feature>
<feature type="transmembrane region" description="Helical" evidence="2">
    <location>
        <begin position="212"/>
        <end position="234"/>
    </location>
</feature>
<dbReference type="OrthoDB" id="5429716at2759"/>
<organism evidence="3 4">
    <name type="scientific">Coccidioides immitis (strain RS)</name>
    <name type="common">Valley fever fungus</name>
    <dbReference type="NCBI Taxonomy" id="246410"/>
    <lineage>
        <taxon>Eukaryota</taxon>
        <taxon>Fungi</taxon>
        <taxon>Dikarya</taxon>
        <taxon>Ascomycota</taxon>
        <taxon>Pezizomycotina</taxon>
        <taxon>Eurotiomycetes</taxon>
        <taxon>Eurotiomycetidae</taxon>
        <taxon>Onygenales</taxon>
        <taxon>Onygenaceae</taxon>
        <taxon>Coccidioides</taxon>
    </lineage>
</organism>
<evidence type="ECO:0000313" key="3">
    <source>
        <dbReference type="EMBL" id="EAS34960.2"/>
    </source>
</evidence>
<protein>
    <submittedName>
        <fullName evidence="3">Uncharacterized protein</fullName>
    </submittedName>
</protein>
<dbReference type="GeneID" id="4568000"/>
<feature type="compositionally biased region" description="Low complexity" evidence="1">
    <location>
        <begin position="187"/>
        <end position="202"/>
    </location>
</feature>
<dbReference type="AlphaFoldDB" id="A0A0E1RZR9"/>
<keyword evidence="2" id="KW-0472">Membrane</keyword>
<evidence type="ECO:0000256" key="1">
    <source>
        <dbReference type="SAM" id="MobiDB-lite"/>
    </source>
</evidence>